<comment type="caution">
    <text evidence="9">The sequence shown here is derived from an EMBL/GenBank/DDBJ whole genome shotgun (WGS) entry which is preliminary data.</text>
</comment>
<dbReference type="RefSeq" id="WP_340273567.1">
    <property type="nucleotide sequence ID" value="NZ_JBAKIA010000004.1"/>
</dbReference>
<protein>
    <submittedName>
        <fullName evidence="9">Cation transporter</fullName>
    </submittedName>
</protein>
<accession>A0ABU8TIB4</accession>
<keyword evidence="4 7" id="KW-1133">Transmembrane helix</keyword>
<evidence type="ECO:0000256" key="3">
    <source>
        <dbReference type="ARBA" id="ARBA00022692"/>
    </source>
</evidence>
<evidence type="ECO:0000256" key="5">
    <source>
        <dbReference type="ARBA" id="ARBA00023136"/>
    </source>
</evidence>
<dbReference type="Gene3D" id="1.20.1510.10">
    <property type="entry name" value="Cation efflux protein transmembrane domain"/>
    <property type="match status" value="1"/>
</dbReference>
<dbReference type="Proteomes" id="UP001385499">
    <property type="component" value="Unassembled WGS sequence"/>
</dbReference>
<evidence type="ECO:0000256" key="6">
    <source>
        <dbReference type="SAM" id="MobiDB-lite"/>
    </source>
</evidence>
<evidence type="ECO:0000256" key="1">
    <source>
        <dbReference type="ARBA" id="ARBA00004141"/>
    </source>
</evidence>
<keyword evidence="2" id="KW-0813">Transport</keyword>
<name>A0ABU8TIB4_9HYPH</name>
<reference evidence="9 10" key="1">
    <citation type="submission" date="2024-02" db="EMBL/GenBank/DDBJ databases">
        <title>Roseibium algae sp. nov., isolated from marine alga (Grateloupia sp.), showing potential in myo-inositol conversion.</title>
        <authorList>
            <person name="Wang Y."/>
        </authorList>
    </citation>
    <scope>NUCLEOTIDE SEQUENCE [LARGE SCALE GENOMIC DNA]</scope>
    <source>
        <strain evidence="9 10">H3510</strain>
    </source>
</reference>
<evidence type="ECO:0000313" key="10">
    <source>
        <dbReference type="Proteomes" id="UP001385499"/>
    </source>
</evidence>
<feature type="domain" description="Cation efflux protein transmembrane" evidence="8">
    <location>
        <begin position="39"/>
        <end position="241"/>
    </location>
</feature>
<keyword evidence="5 7" id="KW-0472">Membrane</keyword>
<evidence type="ECO:0000256" key="4">
    <source>
        <dbReference type="ARBA" id="ARBA00022989"/>
    </source>
</evidence>
<comment type="subcellular location">
    <subcellularLocation>
        <location evidence="1">Membrane</location>
        <topology evidence="1">Multi-pass membrane protein</topology>
    </subcellularLocation>
</comment>
<evidence type="ECO:0000259" key="8">
    <source>
        <dbReference type="Pfam" id="PF01545"/>
    </source>
</evidence>
<organism evidence="9 10">
    <name type="scientific">Roseibium algae</name>
    <dbReference type="NCBI Taxonomy" id="3123038"/>
    <lineage>
        <taxon>Bacteria</taxon>
        <taxon>Pseudomonadati</taxon>
        <taxon>Pseudomonadota</taxon>
        <taxon>Alphaproteobacteria</taxon>
        <taxon>Hyphomicrobiales</taxon>
        <taxon>Stappiaceae</taxon>
        <taxon>Roseibium</taxon>
    </lineage>
</organism>
<evidence type="ECO:0000256" key="7">
    <source>
        <dbReference type="SAM" id="Phobius"/>
    </source>
</evidence>
<dbReference type="PANTHER" id="PTHR43840:SF15">
    <property type="entry name" value="MITOCHONDRIAL METAL TRANSPORTER 1-RELATED"/>
    <property type="match status" value="1"/>
</dbReference>
<dbReference type="InterPro" id="IPR027469">
    <property type="entry name" value="Cation_efflux_TMD_sf"/>
</dbReference>
<feature type="transmembrane region" description="Helical" evidence="7">
    <location>
        <begin position="182"/>
        <end position="202"/>
    </location>
</feature>
<feature type="transmembrane region" description="Helical" evidence="7">
    <location>
        <begin position="102"/>
        <end position="123"/>
    </location>
</feature>
<gene>
    <name evidence="9" type="ORF">V6575_07240</name>
</gene>
<dbReference type="SUPFAM" id="SSF161111">
    <property type="entry name" value="Cation efflux protein transmembrane domain-like"/>
    <property type="match status" value="1"/>
</dbReference>
<keyword evidence="3 7" id="KW-0812">Transmembrane</keyword>
<dbReference type="InterPro" id="IPR050291">
    <property type="entry name" value="CDF_Transporter"/>
</dbReference>
<feature type="transmembrane region" description="Helical" evidence="7">
    <location>
        <begin position="208"/>
        <end position="228"/>
    </location>
</feature>
<evidence type="ECO:0000313" key="9">
    <source>
        <dbReference type="EMBL" id="MEJ8473876.1"/>
    </source>
</evidence>
<keyword evidence="10" id="KW-1185">Reference proteome</keyword>
<dbReference type="EMBL" id="JBAKIA010000004">
    <property type="protein sequence ID" value="MEJ8473876.1"/>
    <property type="molecule type" value="Genomic_DNA"/>
</dbReference>
<dbReference type="PANTHER" id="PTHR43840">
    <property type="entry name" value="MITOCHONDRIAL METAL TRANSPORTER 1-RELATED"/>
    <property type="match status" value="1"/>
</dbReference>
<dbReference type="InterPro" id="IPR058533">
    <property type="entry name" value="Cation_efflux_TM"/>
</dbReference>
<feature type="compositionally biased region" description="Basic and acidic residues" evidence="6">
    <location>
        <begin position="1"/>
        <end position="11"/>
    </location>
</feature>
<proteinExistence type="predicted"/>
<dbReference type="Pfam" id="PF01545">
    <property type="entry name" value="Cation_efflux"/>
    <property type="match status" value="1"/>
</dbReference>
<evidence type="ECO:0000256" key="2">
    <source>
        <dbReference type="ARBA" id="ARBA00022448"/>
    </source>
</evidence>
<feature type="region of interest" description="Disordered" evidence="6">
    <location>
        <begin position="1"/>
        <end position="24"/>
    </location>
</feature>
<feature type="transmembrane region" description="Helical" evidence="7">
    <location>
        <begin position="143"/>
        <end position="161"/>
    </location>
</feature>
<sequence>MKAESEVKEPGKPLSFTSTGPSDAPVINHERNALRVGKWANLSMAGAGIIAAWASHSDAMLVDGLYSGVNFLSAIAAARIGSRVGLPATRSRPWGQDFDETLYVTFRSLILVGVLGFAAILSMSKILTFATGGEVPTLNFVPIAVYSVVIVLICAGLAINYRRAYAKSGGQSAILKTESKAAMVDGVLSVGAGAALLSLPLLKDTPLAPFMPIGDAVVVLILIAVIIWQPLASFRQTLAELAGVSAPASTVSMVAKTARNAARAEGFVFRRVAVLRAGRFHFAAIYIDPTRPVEATEIDAFHNTVKIALEKAIGPTRTEIIVTARSRSLPPGLP</sequence>